<feature type="region of interest" description="Disordered" evidence="2">
    <location>
        <begin position="105"/>
        <end position="125"/>
    </location>
</feature>
<keyword evidence="1" id="KW-0862">Zinc</keyword>
<protein>
    <recommendedName>
        <fullName evidence="3">CCHC-type domain-containing protein</fullName>
    </recommendedName>
</protein>
<sequence length="209" mass="23521">MGKLEERSCRPLSRKKKLSDKLTKAALYSSDSADSYCEYAREKLRLLRCTKISFTEPQLIELISGGVRDANVRITCLNSSVTTTSELITLFSSYVKQTRKRSSDFHNNFGRPSLSGEASMPGPSNQKRFKIDSNQQTVSRDKKRCYNCGEVGHVKAQCSVNDSSDKTVKIDNVNKSEHVCTFCKKTGHLAEKCFFKPRVHISTSDSNKM</sequence>
<evidence type="ECO:0000259" key="3">
    <source>
        <dbReference type="PROSITE" id="PS50158"/>
    </source>
</evidence>
<feature type="domain" description="CCHC-type" evidence="3">
    <location>
        <begin position="144"/>
        <end position="158"/>
    </location>
</feature>
<dbReference type="SMART" id="SM00343">
    <property type="entry name" value="ZnF_C2HC"/>
    <property type="match status" value="2"/>
</dbReference>
<dbReference type="Pfam" id="PF00098">
    <property type="entry name" value="zf-CCHC"/>
    <property type="match status" value="1"/>
</dbReference>
<name>A0A9N9QZM9_9NEOP</name>
<dbReference type="AlphaFoldDB" id="A0A9N9QZM9"/>
<dbReference type="Proteomes" id="UP001153714">
    <property type="component" value="Chromosome 16"/>
</dbReference>
<dbReference type="SUPFAM" id="SSF57756">
    <property type="entry name" value="Retrovirus zinc finger-like domains"/>
    <property type="match status" value="1"/>
</dbReference>
<keyword evidence="1" id="KW-0479">Metal-binding</keyword>
<dbReference type="Gene3D" id="4.10.60.10">
    <property type="entry name" value="Zinc finger, CCHC-type"/>
    <property type="match status" value="1"/>
</dbReference>
<evidence type="ECO:0000256" key="1">
    <source>
        <dbReference type="PROSITE-ProRule" id="PRU00047"/>
    </source>
</evidence>
<dbReference type="OrthoDB" id="7482440at2759"/>
<proteinExistence type="predicted"/>
<organism evidence="4 5">
    <name type="scientific">Diatraea saccharalis</name>
    <name type="common">sugarcane borer</name>
    <dbReference type="NCBI Taxonomy" id="40085"/>
    <lineage>
        <taxon>Eukaryota</taxon>
        <taxon>Metazoa</taxon>
        <taxon>Ecdysozoa</taxon>
        <taxon>Arthropoda</taxon>
        <taxon>Hexapoda</taxon>
        <taxon>Insecta</taxon>
        <taxon>Pterygota</taxon>
        <taxon>Neoptera</taxon>
        <taxon>Endopterygota</taxon>
        <taxon>Lepidoptera</taxon>
        <taxon>Glossata</taxon>
        <taxon>Ditrysia</taxon>
        <taxon>Pyraloidea</taxon>
        <taxon>Crambidae</taxon>
        <taxon>Crambinae</taxon>
        <taxon>Diatraea</taxon>
    </lineage>
</organism>
<dbReference type="InterPro" id="IPR001878">
    <property type="entry name" value="Znf_CCHC"/>
</dbReference>
<dbReference type="InterPro" id="IPR036875">
    <property type="entry name" value="Znf_CCHC_sf"/>
</dbReference>
<dbReference type="PROSITE" id="PS50158">
    <property type="entry name" value="ZF_CCHC"/>
    <property type="match status" value="1"/>
</dbReference>
<dbReference type="EMBL" id="OU893347">
    <property type="protein sequence ID" value="CAG9786549.1"/>
    <property type="molecule type" value="Genomic_DNA"/>
</dbReference>
<keyword evidence="5" id="KW-1185">Reference proteome</keyword>
<keyword evidence="1" id="KW-0863">Zinc-finger</keyword>
<evidence type="ECO:0000256" key="2">
    <source>
        <dbReference type="SAM" id="MobiDB-lite"/>
    </source>
</evidence>
<gene>
    <name evidence="4" type="ORF">DIATSA_LOCUS4491</name>
</gene>
<evidence type="ECO:0000313" key="4">
    <source>
        <dbReference type="EMBL" id="CAG9786549.1"/>
    </source>
</evidence>
<reference evidence="4" key="1">
    <citation type="submission" date="2021-12" db="EMBL/GenBank/DDBJ databases">
        <authorList>
            <person name="King R."/>
        </authorList>
    </citation>
    <scope>NUCLEOTIDE SEQUENCE</scope>
</reference>
<evidence type="ECO:0000313" key="5">
    <source>
        <dbReference type="Proteomes" id="UP001153714"/>
    </source>
</evidence>
<dbReference type="GO" id="GO:0008270">
    <property type="term" value="F:zinc ion binding"/>
    <property type="evidence" value="ECO:0007669"/>
    <property type="project" value="UniProtKB-KW"/>
</dbReference>
<dbReference type="GO" id="GO:0003676">
    <property type="term" value="F:nucleic acid binding"/>
    <property type="evidence" value="ECO:0007669"/>
    <property type="project" value="InterPro"/>
</dbReference>
<reference evidence="4" key="2">
    <citation type="submission" date="2022-10" db="EMBL/GenBank/DDBJ databases">
        <authorList>
            <consortium name="ENA_rothamsted_submissions"/>
            <consortium name="culmorum"/>
            <person name="King R."/>
        </authorList>
    </citation>
    <scope>NUCLEOTIDE SEQUENCE</scope>
</reference>
<accession>A0A9N9QZM9</accession>